<evidence type="ECO:0000256" key="1">
    <source>
        <dbReference type="SAM" id="MobiDB-lite"/>
    </source>
</evidence>
<proteinExistence type="predicted"/>
<feature type="region of interest" description="Disordered" evidence="1">
    <location>
        <begin position="119"/>
        <end position="192"/>
    </location>
</feature>
<dbReference type="OrthoDB" id="253070at2759"/>
<accession>A0A3R7K229</accession>
<dbReference type="Proteomes" id="UP000284403">
    <property type="component" value="Unassembled WGS sequence"/>
</dbReference>
<organism evidence="2 3">
    <name type="scientific">Trypanosoma conorhini</name>
    <dbReference type="NCBI Taxonomy" id="83891"/>
    <lineage>
        <taxon>Eukaryota</taxon>
        <taxon>Discoba</taxon>
        <taxon>Euglenozoa</taxon>
        <taxon>Kinetoplastea</taxon>
        <taxon>Metakinetoplastina</taxon>
        <taxon>Trypanosomatida</taxon>
        <taxon>Trypanosomatidae</taxon>
        <taxon>Trypanosoma</taxon>
    </lineage>
</organism>
<feature type="region of interest" description="Disordered" evidence="1">
    <location>
        <begin position="68"/>
        <end position="91"/>
    </location>
</feature>
<evidence type="ECO:0000313" key="2">
    <source>
        <dbReference type="EMBL" id="RNE99209.1"/>
    </source>
</evidence>
<dbReference type="GeneID" id="40322668"/>
<keyword evidence="3" id="KW-1185">Reference proteome</keyword>
<feature type="compositionally biased region" description="Polar residues" evidence="1">
    <location>
        <begin position="138"/>
        <end position="149"/>
    </location>
</feature>
<feature type="compositionally biased region" description="Basic and acidic residues" evidence="1">
    <location>
        <begin position="119"/>
        <end position="132"/>
    </location>
</feature>
<gene>
    <name evidence="2" type="ORF">Tco025E_09057</name>
</gene>
<protein>
    <submittedName>
        <fullName evidence="2">Uncharacterized protein</fullName>
    </submittedName>
</protein>
<reference evidence="2 3" key="1">
    <citation type="journal article" date="2018" name="BMC Genomics">
        <title>Genomic comparison of Trypanosoma conorhini and Trypanosoma rangeli to Trypanosoma cruzi strains of high and low virulence.</title>
        <authorList>
            <person name="Bradwell K.R."/>
            <person name="Koparde V.N."/>
            <person name="Matveyev A.V."/>
            <person name="Serrano M.G."/>
            <person name="Alves J.M."/>
            <person name="Parikh H."/>
            <person name="Huang B."/>
            <person name="Lee V."/>
            <person name="Espinosa-Alvarez O."/>
            <person name="Ortiz P.A."/>
            <person name="Costa-Martins A.G."/>
            <person name="Teixeira M.M."/>
            <person name="Buck G.A."/>
        </authorList>
    </citation>
    <scope>NUCLEOTIDE SEQUENCE [LARGE SCALE GENOMIC DNA]</scope>
    <source>
        <strain evidence="2 3">025E</strain>
    </source>
</reference>
<feature type="region of interest" description="Disordered" evidence="1">
    <location>
        <begin position="221"/>
        <end position="246"/>
    </location>
</feature>
<evidence type="ECO:0000313" key="3">
    <source>
        <dbReference type="Proteomes" id="UP000284403"/>
    </source>
</evidence>
<name>A0A3R7K229_9TRYP</name>
<dbReference type="EMBL" id="MKKU01000973">
    <property type="protein sequence ID" value="RNE99209.1"/>
    <property type="molecule type" value="Genomic_DNA"/>
</dbReference>
<dbReference type="RefSeq" id="XP_029223989.1">
    <property type="nucleotide sequence ID" value="XM_029375884.1"/>
</dbReference>
<sequence length="347" mass="37691">MSAVSGKATSTVEAPRQAGTDLLLRKLPLLAKAQALGEQHPYDPQAECNLLCYGPDVYRIHSIARRRDDRGPLQSRRRGRLGEDEDEEKRRLSEMDAVVALPTHMPFLAVMESELRKSMDSLQDADGRKPGVEGETANAGTARSAANSTGDRKRKKRHGASWEPQRKGSRASDEEEPDADDGGADEGAKGLFGATGAGAEAALGGEEDALLRAIREPRAAVRAGDTATPAGAVGFSNSTNVTRNGAARGGVGGVRLPWEHMLSSIMSHYGAADDVKGGDAVQSYLRRVAWIEQQKKLQPGLGAAAEMLHRNEQPWVSMTDAMRVQKEMQRVRLQRKRFRRSHKPKAE</sequence>
<feature type="compositionally biased region" description="Acidic residues" evidence="1">
    <location>
        <begin position="173"/>
        <end position="184"/>
    </location>
</feature>
<dbReference type="AlphaFoldDB" id="A0A3R7K229"/>
<comment type="caution">
    <text evidence="2">The sequence shown here is derived from an EMBL/GenBank/DDBJ whole genome shotgun (WGS) entry which is preliminary data.</text>
</comment>